<dbReference type="AlphaFoldDB" id="A0A6A5UI35"/>
<reference evidence="1" key="1">
    <citation type="journal article" date="2020" name="Stud. Mycol.">
        <title>101 Dothideomycetes genomes: a test case for predicting lifestyles and emergence of pathogens.</title>
        <authorList>
            <person name="Haridas S."/>
            <person name="Albert R."/>
            <person name="Binder M."/>
            <person name="Bloem J."/>
            <person name="Labutti K."/>
            <person name="Salamov A."/>
            <person name="Andreopoulos B."/>
            <person name="Baker S."/>
            <person name="Barry K."/>
            <person name="Bills G."/>
            <person name="Bluhm B."/>
            <person name="Cannon C."/>
            <person name="Castanera R."/>
            <person name="Culley D."/>
            <person name="Daum C."/>
            <person name="Ezra D."/>
            <person name="Gonzalez J."/>
            <person name="Henrissat B."/>
            <person name="Kuo A."/>
            <person name="Liang C."/>
            <person name="Lipzen A."/>
            <person name="Lutzoni F."/>
            <person name="Magnuson J."/>
            <person name="Mondo S."/>
            <person name="Nolan M."/>
            <person name="Ohm R."/>
            <person name="Pangilinan J."/>
            <person name="Park H.-J."/>
            <person name="Ramirez L."/>
            <person name="Alfaro M."/>
            <person name="Sun H."/>
            <person name="Tritt A."/>
            <person name="Yoshinaga Y."/>
            <person name="Zwiers L.-H."/>
            <person name="Turgeon B."/>
            <person name="Goodwin S."/>
            <person name="Spatafora J."/>
            <person name="Crous P."/>
            <person name="Grigoriev I."/>
        </authorList>
    </citation>
    <scope>NUCLEOTIDE SEQUENCE</scope>
    <source>
        <strain evidence="1">CBS 107.79</strain>
    </source>
</reference>
<gene>
    <name evidence="1" type="ORF">BU23DRAFT_49729</name>
</gene>
<keyword evidence="2" id="KW-1185">Reference proteome</keyword>
<dbReference type="EMBL" id="ML976775">
    <property type="protein sequence ID" value="KAF1964883.1"/>
    <property type="molecule type" value="Genomic_DNA"/>
</dbReference>
<accession>A0A6A5UI35</accession>
<dbReference type="Proteomes" id="UP000800036">
    <property type="component" value="Unassembled WGS sequence"/>
</dbReference>
<evidence type="ECO:0000313" key="2">
    <source>
        <dbReference type="Proteomes" id="UP000800036"/>
    </source>
</evidence>
<organism evidence="1 2">
    <name type="scientific">Bimuria novae-zelandiae CBS 107.79</name>
    <dbReference type="NCBI Taxonomy" id="1447943"/>
    <lineage>
        <taxon>Eukaryota</taxon>
        <taxon>Fungi</taxon>
        <taxon>Dikarya</taxon>
        <taxon>Ascomycota</taxon>
        <taxon>Pezizomycotina</taxon>
        <taxon>Dothideomycetes</taxon>
        <taxon>Pleosporomycetidae</taxon>
        <taxon>Pleosporales</taxon>
        <taxon>Massarineae</taxon>
        <taxon>Didymosphaeriaceae</taxon>
        <taxon>Bimuria</taxon>
    </lineage>
</organism>
<evidence type="ECO:0000313" key="1">
    <source>
        <dbReference type="EMBL" id="KAF1964883.1"/>
    </source>
</evidence>
<protein>
    <submittedName>
        <fullName evidence="1">Uncharacterized protein</fullName>
    </submittedName>
</protein>
<sequence length="139" mass="15390">MSVISTAATLYPSQGARPQPNPHSLTHTPPLHIIITHAFIPPPSILTLYLHLSTYIFTLHAARIICIDSAACTPSAYLDWSPTHSHAAERACTNIESSPCSIEFLQLTLRVQGKLPMGAQDRSRRRSYSRLANVRSSWD</sequence>
<name>A0A6A5UI35_9PLEO</name>
<proteinExistence type="predicted"/>